<gene>
    <name evidence="1" type="ORF">IV36_GL001755</name>
</gene>
<comment type="caution">
    <text evidence="1">The sequence shown here is derived from an EMBL/GenBank/DDBJ whole genome shotgun (WGS) entry which is preliminary data.</text>
</comment>
<dbReference type="EMBL" id="JQAR01000004">
    <property type="protein sequence ID" value="KRN31631.1"/>
    <property type="molecule type" value="Genomic_DNA"/>
</dbReference>
<sequence>MAEENTNTDNQLLTQLKEHIRWEDGMDESMLSFYLKSAEKYVTKKIGYTEEYLVIMVATLMNDNRSSSEDLTKALSALEPIFSLEVLTNGTSQTEPTN</sequence>
<evidence type="ECO:0000313" key="2">
    <source>
        <dbReference type="Proteomes" id="UP000051727"/>
    </source>
</evidence>
<name>A0A0R2FT36_9LACO</name>
<dbReference type="RefSeq" id="WP_056990771.1">
    <property type="nucleotide sequence ID" value="NZ_JATAAJ010000004.1"/>
</dbReference>
<dbReference type="STRING" id="1618.IV36_GL001755"/>
<proteinExistence type="predicted"/>
<dbReference type="PATRIC" id="fig|1618.3.peg.1786"/>
<evidence type="ECO:0008006" key="3">
    <source>
        <dbReference type="Google" id="ProtNLM"/>
    </source>
</evidence>
<accession>A0A0R2FT36</accession>
<dbReference type="Proteomes" id="UP000051727">
    <property type="component" value="Unassembled WGS sequence"/>
</dbReference>
<reference evidence="1 2" key="1">
    <citation type="journal article" date="2015" name="Genome Announc.">
        <title>Expanding the biotechnology potential of lactobacilli through comparative genomics of 213 strains and associated genera.</title>
        <authorList>
            <person name="Sun Z."/>
            <person name="Harris H.M."/>
            <person name="McCann A."/>
            <person name="Guo C."/>
            <person name="Argimon S."/>
            <person name="Zhang W."/>
            <person name="Yang X."/>
            <person name="Jeffery I.B."/>
            <person name="Cooney J.C."/>
            <person name="Kagawa T.F."/>
            <person name="Liu W."/>
            <person name="Song Y."/>
            <person name="Salvetti E."/>
            <person name="Wrobel A."/>
            <person name="Rasinkangas P."/>
            <person name="Parkhill J."/>
            <person name="Rea M.C."/>
            <person name="O'Sullivan O."/>
            <person name="Ritari J."/>
            <person name="Douillard F.P."/>
            <person name="Paul Ross R."/>
            <person name="Yang R."/>
            <person name="Briner A.E."/>
            <person name="Felis G.E."/>
            <person name="de Vos W.M."/>
            <person name="Barrangou R."/>
            <person name="Klaenhammer T.R."/>
            <person name="Caufield P.W."/>
            <person name="Cui Y."/>
            <person name="Zhang H."/>
            <person name="O'Toole P.W."/>
        </authorList>
    </citation>
    <scope>NUCLEOTIDE SEQUENCE [LARGE SCALE GENOMIC DNA]</scope>
    <source>
        <strain evidence="1 2">ATCC 27304</strain>
    </source>
</reference>
<dbReference type="OrthoDB" id="2185827at2"/>
<organism evidence="1 2">
    <name type="scientific">Liquorilactobacillus mali</name>
    <dbReference type="NCBI Taxonomy" id="1618"/>
    <lineage>
        <taxon>Bacteria</taxon>
        <taxon>Bacillati</taxon>
        <taxon>Bacillota</taxon>
        <taxon>Bacilli</taxon>
        <taxon>Lactobacillales</taxon>
        <taxon>Lactobacillaceae</taxon>
        <taxon>Liquorilactobacillus</taxon>
    </lineage>
</organism>
<dbReference type="AlphaFoldDB" id="A0A0R2FT36"/>
<evidence type="ECO:0000313" key="1">
    <source>
        <dbReference type="EMBL" id="KRN31631.1"/>
    </source>
</evidence>
<protein>
    <recommendedName>
        <fullName evidence="3">Phage protein</fullName>
    </recommendedName>
</protein>